<keyword evidence="4 12" id="KW-0808">Transferase</keyword>
<evidence type="ECO:0000259" key="14">
    <source>
        <dbReference type="SMART" id="SM00663"/>
    </source>
</evidence>
<feature type="compositionally biased region" description="Acidic residues" evidence="13">
    <location>
        <begin position="1789"/>
        <end position="1798"/>
    </location>
</feature>
<keyword evidence="9 12" id="KW-0804">Transcription</keyword>
<dbReference type="Gene3D" id="1.10.274.100">
    <property type="entry name" value="RNA polymerase Rpb1, domain 3"/>
    <property type="match status" value="1"/>
</dbReference>
<feature type="compositionally biased region" description="Acidic residues" evidence="13">
    <location>
        <begin position="1764"/>
        <end position="1773"/>
    </location>
</feature>
<dbReference type="EC" id="2.7.7.6" evidence="12"/>
<feature type="compositionally biased region" description="Basic and acidic residues" evidence="13">
    <location>
        <begin position="611"/>
        <end position="623"/>
    </location>
</feature>
<dbReference type="InterPro" id="IPR038120">
    <property type="entry name" value="Rpb1_funnel_sf"/>
</dbReference>
<dbReference type="PANTHER" id="PTHR19376:SF11">
    <property type="entry name" value="DNA-DIRECTED RNA POLYMERASE I SUBUNIT RPA1"/>
    <property type="match status" value="1"/>
</dbReference>
<evidence type="ECO:0000256" key="3">
    <source>
        <dbReference type="ARBA" id="ARBA00022478"/>
    </source>
</evidence>
<protein>
    <recommendedName>
        <fullName evidence="12">DNA-directed RNA polymerase subunit</fullName>
        <ecNumber evidence="12">2.7.7.6</ecNumber>
    </recommendedName>
</protein>
<dbReference type="Pfam" id="PF00623">
    <property type="entry name" value="RNA_pol_Rpb1_2"/>
    <property type="match status" value="1"/>
</dbReference>
<comment type="function">
    <text evidence="12">DNA-dependent RNA polymerase catalyzes the transcription of DNA into RNA using the four ribonucleoside triphosphates as substrates.</text>
</comment>
<comment type="caution">
    <text evidence="15">The sequence shown here is derived from an EMBL/GenBank/DDBJ whole genome shotgun (WGS) entry which is preliminary data.</text>
</comment>
<dbReference type="Gene3D" id="1.10.357.120">
    <property type="match status" value="1"/>
</dbReference>
<dbReference type="GO" id="GO:0005736">
    <property type="term" value="C:RNA polymerase I complex"/>
    <property type="evidence" value="ECO:0007669"/>
    <property type="project" value="TreeGrafter"/>
</dbReference>
<dbReference type="InterPro" id="IPR007081">
    <property type="entry name" value="RNA_pol_Rpb1_5"/>
</dbReference>
<accession>A0A8H7XWS4</accession>
<dbReference type="PANTHER" id="PTHR19376">
    <property type="entry name" value="DNA-DIRECTED RNA POLYMERASE"/>
    <property type="match status" value="1"/>
</dbReference>
<dbReference type="FunFam" id="4.10.860.120:FF:000006">
    <property type="entry name" value="DNA-directed RNA polymerase subunit"/>
    <property type="match status" value="1"/>
</dbReference>
<dbReference type="InterPro" id="IPR045867">
    <property type="entry name" value="DNA-dir_RpoC_beta_prime"/>
</dbReference>
<dbReference type="Pfam" id="PF04998">
    <property type="entry name" value="RNA_pol_Rpb1_5"/>
    <property type="match status" value="1"/>
</dbReference>
<feature type="compositionally biased region" description="Polar residues" evidence="13">
    <location>
        <begin position="12"/>
        <end position="21"/>
    </location>
</feature>
<dbReference type="GO" id="GO:0046872">
    <property type="term" value="F:metal ion binding"/>
    <property type="evidence" value="ECO:0007669"/>
    <property type="project" value="UniProtKB-KW"/>
</dbReference>
<evidence type="ECO:0000313" key="15">
    <source>
        <dbReference type="EMBL" id="KAG5169360.1"/>
    </source>
</evidence>
<dbReference type="InterPro" id="IPR042102">
    <property type="entry name" value="RNA_pol_Rpb1_3_sf"/>
</dbReference>
<dbReference type="InterPro" id="IPR015699">
    <property type="entry name" value="DNA-dir_RNA_pol1_lsu_N"/>
</dbReference>
<gene>
    <name evidence="15" type="ORF">JR316_005916</name>
</gene>
<dbReference type="EMBL" id="JAFIQS010000005">
    <property type="protein sequence ID" value="KAG5169360.1"/>
    <property type="molecule type" value="Genomic_DNA"/>
</dbReference>
<organism evidence="15">
    <name type="scientific">Psilocybe cubensis</name>
    <name type="common">Psychedelic mushroom</name>
    <name type="synonym">Stropharia cubensis</name>
    <dbReference type="NCBI Taxonomy" id="181762"/>
    <lineage>
        <taxon>Eukaryota</taxon>
        <taxon>Fungi</taxon>
        <taxon>Dikarya</taxon>
        <taxon>Basidiomycota</taxon>
        <taxon>Agaricomycotina</taxon>
        <taxon>Agaricomycetes</taxon>
        <taxon>Agaricomycetidae</taxon>
        <taxon>Agaricales</taxon>
        <taxon>Agaricineae</taxon>
        <taxon>Strophariaceae</taxon>
        <taxon>Psilocybe</taxon>
    </lineage>
</organism>
<dbReference type="InterPro" id="IPR006592">
    <property type="entry name" value="RNA_pol_N"/>
</dbReference>
<name>A0A8H7XWS4_PSICU</name>
<evidence type="ECO:0000256" key="7">
    <source>
        <dbReference type="ARBA" id="ARBA00022833"/>
    </source>
</evidence>
<dbReference type="SUPFAM" id="SSF64484">
    <property type="entry name" value="beta and beta-prime subunits of DNA dependent RNA-polymerase"/>
    <property type="match status" value="1"/>
</dbReference>
<dbReference type="Gene3D" id="1.10.132.30">
    <property type="match status" value="1"/>
</dbReference>
<evidence type="ECO:0000256" key="5">
    <source>
        <dbReference type="ARBA" id="ARBA00022695"/>
    </source>
</evidence>
<dbReference type="InterPro" id="IPR000722">
    <property type="entry name" value="RNA_pol_asu"/>
</dbReference>
<comment type="catalytic activity">
    <reaction evidence="11 12">
        <text>RNA(n) + a ribonucleoside 5'-triphosphate = RNA(n+1) + diphosphate</text>
        <dbReference type="Rhea" id="RHEA:21248"/>
        <dbReference type="Rhea" id="RHEA-COMP:14527"/>
        <dbReference type="Rhea" id="RHEA-COMP:17342"/>
        <dbReference type="ChEBI" id="CHEBI:33019"/>
        <dbReference type="ChEBI" id="CHEBI:61557"/>
        <dbReference type="ChEBI" id="CHEBI:140395"/>
        <dbReference type="EC" id="2.7.7.6"/>
    </reaction>
</comment>
<proteinExistence type="inferred from homology"/>
<dbReference type="Gene3D" id="3.30.70.2850">
    <property type="match status" value="1"/>
</dbReference>
<dbReference type="Gene3D" id="3.30.1490.180">
    <property type="entry name" value="RNA polymerase ii"/>
    <property type="match status" value="1"/>
</dbReference>
<evidence type="ECO:0000256" key="13">
    <source>
        <dbReference type="SAM" id="MobiDB-lite"/>
    </source>
</evidence>
<dbReference type="FunFam" id="2.40.40.20:FF:000019">
    <property type="entry name" value="DNA-directed RNA polymerase II subunit RPB1"/>
    <property type="match status" value="1"/>
</dbReference>
<dbReference type="CDD" id="cd01435">
    <property type="entry name" value="RNAP_I_RPA1_N"/>
    <property type="match status" value="1"/>
</dbReference>
<dbReference type="InterPro" id="IPR031355">
    <property type="entry name" value="YBL010C/LAA2-like"/>
</dbReference>
<sequence>MDDDLTFGASVWATSEPTESDSVLKSESRLISQFDDNTFDDFDEFGEPEDATGTDLKDDDFGDFENVDTGPSTSFRDVLFEPDGATVGSSSRPWRPLHLDPPLSRSDLESQINETLGPIWNNEDLSSFTSDDSIREAEGISQILCTSSSREMYMMLLQTPPPTKPPNWTRSRIRRQHLIALGIPVNLDEVLPRANVKPLPPLEIHTRPMSAPPGSRSQYGNNSSVSMSKSNSRSGTPQPGQQGIFAQFGPKPELDTTRINKLLQLSSETLTLQPLANLERYLADIRLQTANTSNLLTYLLQSRDALQQDSETYNGLIAEMVPIKFHCISVMNIAHSLPSTVTGVSFSFLTSDDIRRISVKQIVNPVLLDDLNRPNIGGLYDPALGPSDRSDICATCHLTYFTCPGHYGHIELPAPVFHPLFMGNMFNLLRGTCMFCHRFKMSRTALWKFLAKLRLLERGLLEAAHGVDDIRLRVKQKKMKTSKGDEGEDAIDDDKDSDVPDEAPHEFMARLNLYVAIHLARSPTSTRDCYKDGLIYQTRKDLINEFLKACISKKCQNEDCGCVAYTYRKEGHIKVIEYDLSARQKAQLSRKRPDVLLAEKSDTLASRHPREHVINEDAEMRSSDDEDDEDTDDELAGEDVMSEADKGQEASLPRAANGKVKTLRGRNERVVAPEECRAHLRRLFKNEAVMCALLFGRHGPFAPLSADQLSFASADMFFMDVLPVSPTRFRPPAKMGETLFEHPQNELLSRVLQTSYRMRDITISLREASQKGPDYDASARKAVMGALLERLVQLQIDVNSFMDSSKNPQIVRQGKLPPAGVKQGLEKKEGLFRKHMMGKRVNYAARSVISPDVNIEPNEIGIPPVFARKLTFPEPVTPSNFHEMRQLVITGPHGYPGAAIVEYEDGHQQSLDKLSVEQRTAIANQLLTPQEGERVTTGRHGLYTRTIAVNKKVYRHLRDGDILILNRQPTLHKPSMMTHKARVLKGEKTIRMHYANCNSYNADFDGDEMNIHFPQNHVARAEAMMIANTDNQYLVPTSGNPIRGLIQDHVVAGVWMTSQNSFFNREEYHQLLYGALRPEDEVDPGTRLLTLPPAIWKPKPLWTGKQIISTVMKNLTPRQFDGLNLNAKTKVPGKLWGQDSKEDRVVFLDGELLCGVLDKAAFGASDYGLVHSVYELYGSDIAGKLLGVLSRLFTKFLQHRAFTCRMDDLMLTPTGDERRNELLAKGKNLGPEGAIENFPSLSTTPMADIPATLRSLLEDVLRDDTKMAGLDMTVKTKLSKLTSSISDACLPDGLLRQFPYNHMQTMTLSGAKGSAVNVRQISCALGQQELEGRRVPVMVSGKTLPSFRPFETKAIAGGYVASRFLTGIKPQEFYFHCMAGREGLIDTAVKTSRSGYLQRCLIKHLEGIRVHYDNTVRGSDNSIYQFAYGGDALDVTKQKHLYQFDFIVQNNKSFARRLKPYVLSDVVDLKTAVSYMKKVLKKSNDARPNRKTTKRDQYDPALSLFNPVQYLGSTSEEFASAVDEYVKSNPSKLLEDPDSTPFYKCRKEPMLPRNFRTLMNAKYMRSLVEPGEAVGLLASQGVGEPSTQMTLNTFHFAGHGAANVTLGIPRLREIVMTASQKPKTPSMSMKVRPGTSSEDISLFCKRASRVTLSQVVDSVTVQEQLRTEGDARRTQFTVDLNFYPKHEYQEEYDIEPEEILAALGVKFPLTLKKEMLSEMKKLDADLKSQMAQLGQGKKVKSKEADTGNDDEEEVAPRKRKDNDEGSEVGDGDADDAKHSRQRKQQATYESDDEEDEEEIGAYDDAAIEAEYASGSESADQLPKKSKSSFKDLVSRASDLFQRHMQHCISFDFEESKCSFKLEFPPDMPKLLFVGIVERACRSTIIRQIPGITDCFQVKQDNQKGGEPEIKLTTNGSNLQGIWDFACSSEESILEDDEIYSNDIYAILKTYGVEMARAAILKEMKGIFAVYSIDVNKRHLELIADYMTFDGGYKPFNRKGISTNPSPLLKASYETTAAFLSDATLYGDFDDLTTPSGNIVLGRPNATGTGVFDIVIPTVPLTK</sequence>
<feature type="compositionally biased region" description="Basic and acidic residues" evidence="13">
    <location>
        <begin position="1754"/>
        <end position="1763"/>
    </location>
</feature>
<dbReference type="Gene3D" id="2.40.40.20">
    <property type="match status" value="1"/>
</dbReference>
<dbReference type="GO" id="GO:0003677">
    <property type="term" value="F:DNA binding"/>
    <property type="evidence" value="ECO:0007669"/>
    <property type="project" value="InterPro"/>
</dbReference>
<evidence type="ECO:0000256" key="10">
    <source>
        <dbReference type="ARBA" id="ARBA00023242"/>
    </source>
</evidence>
<keyword evidence="6" id="KW-0479">Metal-binding</keyword>
<evidence type="ECO:0000256" key="1">
    <source>
        <dbReference type="ARBA" id="ARBA00004123"/>
    </source>
</evidence>
<feature type="region of interest" description="Disordered" evidence="13">
    <location>
        <begin position="199"/>
        <end position="251"/>
    </location>
</feature>
<dbReference type="Pfam" id="PF17104">
    <property type="entry name" value="YBL010C_LAA2"/>
    <property type="match status" value="1"/>
</dbReference>
<dbReference type="Pfam" id="PF04983">
    <property type="entry name" value="RNA_pol_Rpb1_3"/>
    <property type="match status" value="1"/>
</dbReference>
<dbReference type="InterPro" id="IPR044893">
    <property type="entry name" value="RNA_pol_Rpb1_clamp_domain"/>
</dbReference>
<dbReference type="FunFam" id="3.30.1490.180:FF:000003">
    <property type="entry name" value="DNA-directed RNA polymerase subunit"/>
    <property type="match status" value="1"/>
</dbReference>
<keyword evidence="3 12" id="KW-0240">DNA-directed RNA polymerase</keyword>
<feature type="region of interest" description="Disordered" evidence="13">
    <location>
        <begin position="1"/>
        <end position="93"/>
    </location>
</feature>
<dbReference type="InterPro" id="IPR047107">
    <property type="entry name" value="DNA-dir_RNA_pol1_lsu_C"/>
</dbReference>
<dbReference type="Pfam" id="PF04997">
    <property type="entry name" value="RNA_pol_Rpb1_1"/>
    <property type="match status" value="1"/>
</dbReference>
<dbReference type="FunFam" id="1.10.274.100:FF:000006">
    <property type="entry name" value="DNA-directed RNA polymerase subunit"/>
    <property type="match status" value="1"/>
</dbReference>
<dbReference type="SMART" id="SM00663">
    <property type="entry name" value="RPOLA_N"/>
    <property type="match status" value="1"/>
</dbReference>
<reference evidence="15" key="1">
    <citation type="submission" date="2021-02" db="EMBL/GenBank/DDBJ databases">
        <title>Psilocybe cubensis genome.</title>
        <authorList>
            <person name="Mckernan K.J."/>
            <person name="Crawford S."/>
            <person name="Trippe A."/>
            <person name="Kane L.T."/>
            <person name="Mclaughlin S."/>
        </authorList>
    </citation>
    <scope>NUCLEOTIDE SEQUENCE [LARGE SCALE GENOMIC DNA]</scope>
    <source>
        <strain evidence="15">MGC-MH-2018</strain>
    </source>
</reference>
<keyword evidence="7" id="KW-0862">Zinc</keyword>
<evidence type="ECO:0000256" key="8">
    <source>
        <dbReference type="ARBA" id="ARBA00022842"/>
    </source>
</evidence>
<dbReference type="Gene3D" id="1.10.150.390">
    <property type="match status" value="1"/>
</dbReference>
<evidence type="ECO:0000256" key="6">
    <source>
        <dbReference type="ARBA" id="ARBA00022723"/>
    </source>
</evidence>
<keyword evidence="10" id="KW-0539">Nucleus</keyword>
<feature type="compositionally biased region" description="Acidic residues" evidence="13">
    <location>
        <begin position="624"/>
        <end position="642"/>
    </location>
</feature>
<feature type="domain" description="RNA polymerase N-terminal" evidence="14">
    <location>
        <begin position="715"/>
        <end position="1057"/>
    </location>
</feature>
<dbReference type="CDD" id="cd02735">
    <property type="entry name" value="RNAP_I_Rpa1_C"/>
    <property type="match status" value="1"/>
</dbReference>
<keyword evidence="5 12" id="KW-0548">Nucleotidyltransferase</keyword>
<comment type="subcellular location">
    <subcellularLocation>
        <location evidence="1">Nucleus</location>
    </subcellularLocation>
</comment>
<dbReference type="InterPro" id="IPR007083">
    <property type="entry name" value="RNA_pol_Rpb1_4"/>
</dbReference>
<dbReference type="GO" id="GO:0006351">
    <property type="term" value="P:DNA-templated transcription"/>
    <property type="evidence" value="ECO:0007669"/>
    <property type="project" value="InterPro"/>
</dbReference>
<feature type="region of interest" description="Disordered" evidence="13">
    <location>
        <begin position="478"/>
        <end position="499"/>
    </location>
</feature>
<dbReference type="Gene3D" id="4.10.860.120">
    <property type="entry name" value="RNA polymerase II, clamp domain"/>
    <property type="match status" value="1"/>
</dbReference>
<feature type="compositionally biased region" description="Acidic residues" evidence="13">
    <location>
        <begin position="486"/>
        <end position="499"/>
    </location>
</feature>
<dbReference type="Pfam" id="PF05000">
    <property type="entry name" value="RNA_pol_Rpb1_4"/>
    <property type="match status" value="1"/>
</dbReference>
<feature type="compositionally biased region" description="Acidic residues" evidence="13">
    <location>
        <begin position="37"/>
        <end position="66"/>
    </location>
</feature>
<feature type="region of interest" description="Disordered" evidence="13">
    <location>
        <begin position="1732"/>
        <end position="1798"/>
    </location>
</feature>
<dbReference type="InterPro" id="IPR007066">
    <property type="entry name" value="RNA_pol_Rpb1_3"/>
</dbReference>
<dbReference type="Gene3D" id="6.10.250.2940">
    <property type="match status" value="1"/>
</dbReference>
<evidence type="ECO:0000256" key="2">
    <source>
        <dbReference type="ARBA" id="ARBA00006460"/>
    </source>
</evidence>
<dbReference type="GO" id="GO:0003899">
    <property type="term" value="F:DNA-directed RNA polymerase activity"/>
    <property type="evidence" value="ECO:0007669"/>
    <property type="project" value="UniProtKB-EC"/>
</dbReference>
<feature type="compositionally biased region" description="Low complexity" evidence="13">
    <location>
        <begin position="221"/>
        <end position="234"/>
    </location>
</feature>
<feature type="region of interest" description="Disordered" evidence="13">
    <location>
        <begin position="599"/>
        <end position="661"/>
    </location>
</feature>
<comment type="similarity">
    <text evidence="2 12">Belongs to the RNA polymerase beta' chain family.</text>
</comment>
<evidence type="ECO:0000256" key="11">
    <source>
        <dbReference type="ARBA" id="ARBA00048552"/>
    </source>
</evidence>
<evidence type="ECO:0000256" key="4">
    <source>
        <dbReference type="ARBA" id="ARBA00022679"/>
    </source>
</evidence>
<keyword evidence="8" id="KW-0460">Magnesium</keyword>
<evidence type="ECO:0000256" key="12">
    <source>
        <dbReference type="RuleBase" id="RU004279"/>
    </source>
</evidence>
<evidence type="ECO:0000256" key="9">
    <source>
        <dbReference type="ARBA" id="ARBA00023163"/>
    </source>
</evidence>
<dbReference type="InterPro" id="IPR007080">
    <property type="entry name" value="RNA_pol_Rpb1_1"/>
</dbReference>